<keyword evidence="1" id="KW-0812">Transmembrane</keyword>
<reference evidence="2" key="2">
    <citation type="journal article" date="2015" name="Fish Shellfish Immunol.">
        <title>Early steps in the European eel (Anguilla anguilla)-Vibrio vulnificus interaction in the gills: Role of the RtxA13 toxin.</title>
        <authorList>
            <person name="Callol A."/>
            <person name="Pajuelo D."/>
            <person name="Ebbesson L."/>
            <person name="Teles M."/>
            <person name="MacKenzie S."/>
            <person name="Amaro C."/>
        </authorList>
    </citation>
    <scope>NUCLEOTIDE SEQUENCE</scope>
</reference>
<feature type="transmembrane region" description="Helical" evidence="1">
    <location>
        <begin position="33"/>
        <end position="55"/>
    </location>
</feature>
<dbReference type="EMBL" id="GBXM01040791">
    <property type="protein sequence ID" value="JAH67786.1"/>
    <property type="molecule type" value="Transcribed_RNA"/>
</dbReference>
<proteinExistence type="predicted"/>
<sequence length="56" mass="6216">MNRAQSQTASVPPVEACFAWSPAQPAARTNWLIINWCLSSSMFAAVLFSLSFFFLC</sequence>
<accession>A0A0E9UPW0</accession>
<keyword evidence="1" id="KW-1133">Transmembrane helix</keyword>
<name>A0A0E9UPW0_ANGAN</name>
<evidence type="ECO:0000256" key="1">
    <source>
        <dbReference type="SAM" id="Phobius"/>
    </source>
</evidence>
<organism evidence="2">
    <name type="scientific">Anguilla anguilla</name>
    <name type="common">European freshwater eel</name>
    <name type="synonym">Muraena anguilla</name>
    <dbReference type="NCBI Taxonomy" id="7936"/>
    <lineage>
        <taxon>Eukaryota</taxon>
        <taxon>Metazoa</taxon>
        <taxon>Chordata</taxon>
        <taxon>Craniata</taxon>
        <taxon>Vertebrata</taxon>
        <taxon>Euteleostomi</taxon>
        <taxon>Actinopterygii</taxon>
        <taxon>Neopterygii</taxon>
        <taxon>Teleostei</taxon>
        <taxon>Anguilliformes</taxon>
        <taxon>Anguillidae</taxon>
        <taxon>Anguilla</taxon>
    </lineage>
</organism>
<protein>
    <submittedName>
        <fullName evidence="2">Uncharacterized protein</fullName>
    </submittedName>
</protein>
<evidence type="ECO:0000313" key="2">
    <source>
        <dbReference type="EMBL" id="JAH67786.1"/>
    </source>
</evidence>
<dbReference type="AlphaFoldDB" id="A0A0E9UPW0"/>
<reference evidence="2" key="1">
    <citation type="submission" date="2014-11" db="EMBL/GenBank/DDBJ databases">
        <authorList>
            <person name="Amaro Gonzalez C."/>
        </authorList>
    </citation>
    <scope>NUCLEOTIDE SEQUENCE</scope>
</reference>
<keyword evidence="1" id="KW-0472">Membrane</keyword>